<dbReference type="Gene3D" id="2.30.110.10">
    <property type="entry name" value="Electron Transport, Fmn-binding Protein, Chain A"/>
    <property type="match status" value="1"/>
</dbReference>
<accession>A0A316HEQ1</accession>
<evidence type="ECO:0000259" key="1">
    <source>
        <dbReference type="Pfam" id="PF01243"/>
    </source>
</evidence>
<dbReference type="InterPro" id="IPR012349">
    <property type="entry name" value="Split_barrel_FMN-bd"/>
</dbReference>
<dbReference type="EMBL" id="QGHA01000002">
    <property type="protein sequence ID" value="PWK78976.1"/>
    <property type="molecule type" value="Genomic_DNA"/>
</dbReference>
<evidence type="ECO:0000313" key="3">
    <source>
        <dbReference type="Proteomes" id="UP000245678"/>
    </source>
</evidence>
<feature type="domain" description="Pyridoxamine 5'-phosphate oxidase N-terminal" evidence="1">
    <location>
        <begin position="9"/>
        <end position="132"/>
    </location>
</feature>
<evidence type="ECO:0000313" key="2">
    <source>
        <dbReference type="EMBL" id="PWK78976.1"/>
    </source>
</evidence>
<protein>
    <submittedName>
        <fullName evidence="2">Pyridoxamine 5'-phosphate oxidase</fullName>
    </submittedName>
</protein>
<dbReference type="PANTHER" id="PTHR39336:SF1">
    <property type="entry name" value="PYRIDOXAMINE PHOSPHATE OXIDASE FAMILY PROTEIN (AFU_ORTHOLOGUE AFUA_6G11440)"/>
    <property type="match status" value="1"/>
</dbReference>
<dbReference type="Pfam" id="PF01243">
    <property type="entry name" value="PNPOx_N"/>
    <property type="match status" value="1"/>
</dbReference>
<dbReference type="RefSeq" id="WP_109607593.1">
    <property type="nucleotide sequence ID" value="NZ_QGHA01000002.1"/>
</dbReference>
<gene>
    <name evidence="2" type="ORF">LX99_01430</name>
</gene>
<dbReference type="PANTHER" id="PTHR39336">
    <property type="entry name" value="PYRIDOXAMINE PHOSPHATE OXIDASE FAMILY PROTEIN (AFU_ORTHOLOGUE AFUA_6G11440)"/>
    <property type="match status" value="1"/>
</dbReference>
<name>A0A316HEQ1_9SPHI</name>
<keyword evidence="3" id="KW-1185">Reference proteome</keyword>
<organism evidence="2 3">
    <name type="scientific">Mucilaginibacter oryzae</name>
    <dbReference type="NCBI Taxonomy" id="468058"/>
    <lineage>
        <taxon>Bacteria</taxon>
        <taxon>Pseudomonadati</taxon>
        <taxon>Bacteroidota</taxon>
        <taxon>Sphingobacteriia</taxon>
        <taxon>Sphingobacteriales</taxon>
        <taxon>Sphingobacteriaceae</taxon>
        <taxon>Mucilaginibacter</taxon>
    </lineage>
</organism>
<comment type="caution">
    <text evidence="2">The sequence shown here is derived from an EMBL/GenBank/DDBJ whole genome shotgun (WGS) entry which is preliminary data.</text>
</comment>
<sequence>MGKFFNEILEQHKDFVAHQKIFFVATAPMLANGHVNLSPKDNASFRVLSNTKVAYLDIIGSGNETAAHLLDNGRITFMFCAFDGPPNILRFYGKGRSVLPDGNNQEWNDLAPNFAGHIATRQIIVADIDLVQTSCGFSVPLYDYIGERDYAVKWAKTKGEQGLADYKQQKNRISLDGLPTPLY</sequence>
<dbReference type="SUPFAM" id="SSF50475">
    <property type="entry name" value="FMN-binding split barrel"/>
    <property type="match status" value="1"/>
</dbReference>
<proteinExistence type="predicted"/>
<dbReference type="Proteomes" id="UP000245678">
    <property type="component" value="Unassembled WGS sequence"/>
</dbReference>
<dbReference type="InterPro" id="IPR011576">
    <property type="entry name" value="Pyridox_Oxase_N"/>
</dbReference>
<dbReference type="AlphaFoldDB" id="A0A316HEQ1"/>
<reference evidence="2 3" key="1">
    <citation type="submission" date="2018-05" db="EMBL/GenBank/DDBJ databases">
        <title>Genomic Encyclopedia of Archaeal and Bacterial Type Strains, Phase II (KMG-II): from individual species to whole genera.</title>
        <authorList>
            <person name="Goeker M."/>
        </authorList>
    </citation>
    <scope>NUCLEOTIDE SEQUENCE [LARGE SCALE GENOMIC DNA]</scope>
    <source>
        <strain evidence="2 3">DSM 19975</strain>
    </source>
</reference>